<evidence type="ECO:0000313" key="3">
    <source>
        <dbReference type="Proteomes" id="UP000619260"/>
    </source>
</evidence>
<protein>
    <submittedName>
        <fullName evidence="2">Uncharacterized protein</fullName>
    </submittedName>
</protein>
<keyword evidence="1" id="KW-1133">Transmembrane helix</keyword>
<keyword evidence="1" id="KW-0472">Membrane</keyword>
<comment type="caution">
    <text evidence="2">The sequence shown here is derived from an EMBL/GenBank/DDBJ whole genome shotgun (WGS) entry which is preliminary data.</text>
</comment>
<dbReference type="Proteomes" id="UP000619260">
    <property type="component" value="Unassembled WGS sequence"/>
</dbReference>
<keyword evidence="1" id="KW-0812">Transmembrane</keyword>
<dbReference type="AlphaFoldDB" id="A0A8J3YPY0"/>
<sequence>MNGVQLLLIVGIGTAVTSVARRRRIEPGWIIVVLAAAASFVPGVQRLELDSHLMLAVVIPPLLYSATRGVSVSLFMTNLRKLIKDIDLRQAARHVSDPADS</sequence>
<organism evidence="2 3">
    <name type="scientific">Virgisporangium aliadipatigenens</name>
    <dbReference type="NCBI Taxonomy" id="741659"/>
    <lineage>
        <taxon>Bacteria</taxon>
        <taxon>Bacillati</taxon>
        <taxon>Actinomycetota</taxon>
        <taxon>Actinomycetes</taxon>
        <taxon>Micromonosporales</taxon>
        <taxon>Micromonosporaceae</taxon>
        <taxon>Virgisporangium</taxon>
    </lineage>
</organism>
<accession>A0A8J3YPY0</accession>
<feature type="transmembrane region" description="Helical" evidence="1">
    <location>
        <begin position="53"/>
        <end position="76"/>
    </location>
</feature>
<proteinExistence type="predicted"/>
<dbReference type="RefSeq" id="WP_239153451.1">
    <property type="nucleotide sequence ID" value="NZ_BOPF01000025.1"/>
</dbReference>
<evidence type="ECO:0000256" key="1">
    <source>
        <dbReference type="SAM" id="Phobius"/>
    </source>
</evidence>
<dbReference type="EMBL" id="BOPF01000025">
    <property type="protein sequence ID" value="GIJ49246.1"/>
    <property type="molecule type" value="Genomic_DNA"/>
</dbReference>
<feature type="transmembrane region" description="Helical" evidence="1">
    <location>
        <begin position="28"/>
        <end position="47"/>
    </location>
</feature>
<keyword evidence="3" id="KW-1185">Reference proteome</keyword>
<name>A0A8J3YPY0_9ACTN</name>
<gene>
    <name evidence="2" type="ORF">Val02_61320</name>
</gene>
<evidence type="ECO:0000313" key="2">
    <source>
        <dbReference type="EMBL" id="GIJ49246.1"/>
    </source>
</evidence>
<reference evidence="2" key="1">
    <citation type="submission" date="2021-01" db="EMBL/GenBank/DDBJ databases">
        <title>Whole genome shotgun sequence of Virgisporangium aliadipatigenens NBRC 105644.</title>
        <authorList>
            <person name="Komaki H."/>
            <person name="Tamura T."/>
        </authorList>
    </citation>
    <scope>NUCLEOTIDE SEQUENCE</scope>
    <source>
        <strain evidence="2">NBRC 105644</strain>
    </source>
</reference>